<reference evidence="2 3" key="1">
    <citation type="journal article" date="2023" name="Hortic Res">
        <title>Pangenome of water caltrop reveals structural variations and asymmetric subgenome divergence after allopolyploidization.</title>
        <authorList>
            <person name="Zhang X."/>
            <person name="Chen Y."/>
            <person name="Wang L."/>
            <person name="Yuan Y."/>
            <person name="Fang M."/>
            <person name="Shi L."/>
            <person name="Lu R."/>
            <person name="Comes H.P."/>
            <person name="Ma Y."/>
            <person name="Chen Y."/>
            <person name="Huang G."/>
            <person name="Zhou Y."/>
            <person name="Zheng Z."/>
            <person name="Qiu Y."/>
        </authorList>
    </citation>
    <scope>NUCLEOTIDE SEQUENCE [LARGE SCALE GENOMIC DNA]</scope>
    <source>
        <tissue evidence="2">Roots</tissue>
    </source>
</reference>
<feature type="compositionally biased region" description="Polar residues" evidence="1">
    <location>
        <begin position="9"/>
        <end position="20"/>
    </location>
</feature>
<dbReference type="EMBL" id="JAXIOK010000013">
    <property type="protein sequence ID" value="KAK4756446.1"/>
    <property type="molecule type" value="Genomic_DNA"/>
</dbReference>
<evidence type="ECO:0000256" key="1">
    <source>
        <dbReference type="SAM" id="MobiDB-lite"/>
    </source>
</evidence>
<comment type="caution">
    <text evidence="2">The sequence shown here is derived from an EMBL/GenBank/DDBJ whole genome shotgun (WGS) entry which is preliminary data.</text>
</comment>
<protein>
    <submittedName>
        <fullName evidence="2">Uncharacterized protein</fullName>
    </submittedName>
</protein>
<keyword evidence="3" id="KW-1185">Reference proteome</keyword>
<feature type="region of interest" description="Disordered" evidence="1">
    <location>
        <begin position="1"/>
        <end position="20"/>
    </location>
</feature>
<feature type="region of interest" description="Disordered" evidence="1">
    <location>
        <begin position="76"/>
        <end position="100"/>
    </location>
</feature>
<evidence type="ECO:0000313" key="2">
    <source>
        <dbReference type="EMBL" id="KAK4756446.1"/>
    </source>
</evidence>
<organism evidence="2 3">
    <name type="scientific">Trapa incisa</name>
    <dbReference type="NCBI Taxonomy" id="236973"/>
    <lineage>
        <taxon>Eukaryota</taxon>
        <taxon>Viridiplantae</taxon>
        <taxon>Streptophyta</taxon>
        <taxon>Embryophyta</taxon>
        <taxon>Tracheophyta</taxon>
        <taxon>Spermatophyta</taxon>
        <taxon>Magnoliopsida</taxon>
        <taxon>eudicotyledons</taxon>
        <taxon>Gunneridae</taxon>
        <taxon>Pentapetalae</taxon>
        <taxon>rosids</taxon>
        <taxon>malvids</taxon>
        <taxon>Myrtales</taxon>
        <taxon>Lythraceae</taxon>
        <taxon>Trapa</taxon>
    </lineage>
</organism>
<sequence>MEPTKKTVRSNLPNLKSQHSLRGNDKLEVMKWPITFRNKCSQKKIDGIHKKTIRSNLPNLIISTSLRKYPIIGTSHEEHHMKATSHKKENTGYGSETTKR</sequence>
<proteinExistence type="predicted"/>
<evidence type="ECO:0000313" key="3">
    <source>
        <dbReference type="Proteomes" id="UP001345219"/>
    </source>
</evidence>
<feature type="compositionally biased region" description="Basic and acidic residues" evidence="1">
    <location>
        <begin position="76"/>
        <end position="90"/>
    </location>
</feature>
<name>A0AAN7JYW1_9MYRT</name>
<accession>A0AAN7JYW1</accession>
<gene>
    <name evidence="2" type="ORF">SAY87_006573</name>
</gene>
<dbReference type="Proteomes" id="UP001345219">
    <property type="component" value="Chromosome 6"/>
</dbReference>
<dbReference type="AlphaFoldDB" id="A0AAN7JYW1"/>